<dbReference type="GO" id="GO:0047429">
    <property type="term" value="F:nucleoside triphosphate diphosphatase activity"/>
    <property type="evidence" value="ECO:0007669"/>
    <property type="project" value="InterPro"/>
</dbReference>
<protein>
    <submittedName>
        <fullName evidence="3">Septum formation protein Maf</fullName>
    </submittedName>
</protein>
<comment type="cofactor">
    <cofactor evidence="1">
        <name>a divalent metal cation</name>
        <dbReference type="ChEBI" id="CHEBI:60240"/>
    </cofactor>
</comment>
<name>A0A1D2VBX7_9ASCO</name>
<dbReference type="InterPro" id="IPR003697">
    <property type="entry name" value="Maf-like"/>
</dbReference>
<dbReference type="HAMAP" id="MF_00528">
    <property type="entry name" value="Maf"/>
    <property type="match status" value="1"/>
</dbReference>
<accession>A0A1D2VBX7</accession>
<dbReference type="Proteomes" id="UP000095038">
    <property type="component" value="Unassembled WGS sequence"/>
</dbReference>
<dbReference type="AlphaFoldDB" id="A0A1D2VBX7"/>
<dbReference type="InterPro" id="IPR029001">
    <property type="entry name" value="ITPase-like_fam"/>
</dbReference>
<evidence type="ECO:0000313" key="3">
    <source>
        <dbReference type="EMBL" id="ODV59062.1"/>
    </source>
</evidence>
<dbReference type="OrthoDB" id="10267058at2759"/>
<proteinExistence type="inferred from homology"/>
<evidence type="ECO:0000313" key="4">
    <source>
        <dbReference type="Proteomes" id="UP000095038"/>
    </source>
</evidence>
<dbReference type="STRING" id="1344418.A0A1D2VBX7"/>
<dbReference type="NCBIfam" id="TIGR00172">
    <property type="entry name" value="maf"/>
    <property type="match status" value="1"/>
</dbReference>
<evidence type="ECO:0000256" key="1">
    <source>
        <dbReference type="ARBA" id="ARBA00001968"/>
    </source>
</evidence>
<dbReference type="Gene3D" id="3.90.950.10">
    <property type="match status" value="1"/>
</dbReference>
<keyword evidence="2" id="KW-0378">Hydrolase</keyword>
<dbReference type="SUPFAM" id="SSF52972">
    <property type="entry name" value="ITPase-like"/>
    <property type="match status" value="1"/>
</dbReference>
<evidence type="ECO:0000256" key="2">
    <source>
        <dbReference type="ARBA" id="ARBA00022801"/>
    </source>
</evidence>
<dbReference type="PANTHER" id="PTHR43213:SF5">
    <property type="entry name" value="BIFUNCTIONAL DTTP_UTP PYROPHOSPHATASE_METHYLTRANSFERASE PROTEIN-RELATED"/>
    <property type="match status" value="1"/>
</dbReference>
<dbReference type="GeneID" id="30967506"/>
<reference evidence="4" key="1">
    <citation type="submission" date="2016-05" db="EMBL/GenBank/DDBJ databases">
        <title>Comparative genomics of biotechnologically important yeasts.</title>
        <authorList>
            <consortium name="DOE Joint Genome Institute"/>
            <person name="Riley R."/>
            <person name="Haridas S."/>
            <person name="Wolfe K.H."/>
            <person name="Lopes M.R."/>
            <person name="Hittinger C.T."/>
            <person name="Goker M."/>
            <person name="Salamov A."/>
            <person name="Wisecaver J."/>
            <person name="Long T.M."/>
            <person name="Aerts A.L."/>
            <person name="Barry K."/>
            <person name="Choi C."/>
            <person name="Clum A."/>
            <person name="Coughlan A.Y."/>
            <person name="Deshpande S."/>
            <person name="Douglass A.P."/>
            <person name="Hanson S.J."/>
            <person name="Klenk H.-P."/>
            <person name="Labutti K."/>
            <person name="Lapidus A."/>
            <person name="Lindquist E."/>
            <person name="Lipzen A."/>
            <person name="Meier-Kolthoff J.P."/>
            <person name="Ohm R.A."/>
            <person name="Otillar R.P."/>
            <person name="Pangilinan J."/>
            <person name="Peng Y."/>
            <person name="Rokas A."/>
            <person name="Rosa C.A."/>
            <person name="Scheuner C."/>
            <person name="Sibirny A.A."/>
            <person name="Slot J.C."/>
            <person name="Stielow J.B."/>
            <person name="Sun H."/>
            <person name="Kurtzman C.P."/>
            <person name="Blackwell M."/>
            <person name="Grigoriev I.V."/>
            <person name="Jeffries T.W."/>
        </authorList>
    </citation>
    <scope>NUCLEOTIDE SEQUENCE [LARGE SCALE GENOMIC DNA]</scope>
    <source>
        <strain evidence="4">DSM 1968</strain>
    </source>
</reference>
<dbReference type="Pfam" id="PF02545">
    <property type="entry name" value="Maf"/>
    <property type="match status" value="1"/>
</dbReference>
<dbReference type="FunCoup" id="A0A1D2VBX7">
    <property type="interactions" value="103"/>
</dbReference>
<dbReference type="CDD" id="cd00555">
    <property type="entry name" value="Maf"/>
    <property type="match status" value="1"/>
</dbReference>
<gene>
    <name evidence="3" type="ORF">ASCRUDRAFT_77462</name>
</gene>
<dbReference type="PANTHER" id="PTHR43213">
    <property type="entry name" value="BIFUNCTIONAL DTTP/UTP PYROPHOSPHATASE/METHYLTRANSFERASE PROTEIN-RELATED"/>
    <property type="match status" value="1"/>
</dbReference>
<sequence length="231" mass="25695">METLSLINDHKNYRFVLASTSPRRLDILKQMGISNIEIYPSSFPENLNKTLLSPKDYVLQTAVKKGEFVYNEIISQKHAQLDINNITQKESQTITQKLNKNLLILSSDTIVESNGTINEKPIDKSHNFLMLKDLLNSSKKNINQSVMTAIALFNENGLVASKVEVTQVIMDNNLTDADLLDYVETGEGIGAAGGYKIQGLGGILFNKIDGDFYNVVGLPLKTTFNLIKDNI</sequence>
<keyword evidence="4" id="KW-1185">Reference proteome</keyword>
<organism evidence="3 4">
    <name type="scientific">Ascoidea rubescens DSM 1968</name>
    <dbReference type="NCBI Taxonomy" id="1344418"/>
    <lineage>
        <taxon>Eukaryota</taxon>
        <taxon>Fungi</taxon>
        <taxon>Dikarya</taxon>
        <taxon>Ascomycota</taxon>
        <taxon>Saccharomycotina</taxon>
        <taxon>Saccharomycetes</taxon>
        <taxon>Ascoideaceae</taxon>
        <taxon>Ascoidea</taxon>
    </lineage>
</organism>
<dbReference type="PIRSF" id="PIRSF006305">
    <property type="entry name" value="Maf"/>
    <property type="match status" value="1"/>
</dbReference>
<dbReference type="RefSeq" id="XP_020045369.1">
    <property type="nucleotide sequence ID" value="XM_020193870.1"/>
</dbReference>
<dbReference type="InParanoid" id="A0A1D2VBX7"/>
<dbReference type="EMBL" id="KV454488">
    <property type="protein sequence ID" value="ODV59062.1"/>
    <property type="molecule type" value="Genomic_DNA"/>
</dbReference>